<dbReference type="GO" id="GO:0046872">
    <property type="term" value="F:metal ion binding"/>
    <property type="evidence" value="ECO:0007669"/>
    <property type="project" value="UniProtKB-KW"/>
</dbReference>
<accession>A0A2P5C972</accession>
<dbReference type="InterPro" id="IPR044861">
    <property type="entry name" value="IPNS-like_FE2OG_OXY"/>
</dbReference>
<dbReference type="Pfam" id="PF03171">
    <property type="entry name" value="2OG-FeII_Oxy"/>
    <property type="match status" value="1"/>
</dbReference>
<reference evidence="7" key="1">
    <citation type="submission" date="2016-06" db="EMBL/GenBank/DDBJ databases">
        <title>Parallel loss of symbiosis genes in relatives of nitrogen-fixing non-legume Parasponia.</title>
        <authorList>
            <person name="Van Velzen R."/>
            <person name="Holmer R."/>
            <person name="Bu F."/>
            <person name="Rutten L."/>
            <person name="Van Zeijl A."/>
            <person name="Liu W."/>
            <person name="Santuari L."/>
            <person name="Cao Q."/>
            <person name="Sharma T."/>
            <person name="Shen D."/>
            <person name="Roswanjaya Y."/>
            <person name="Wardhani T."/>
            <person name="Kalhor M.S."/>
            <person name="Jansen J."/>
            <person name="Van den Hoogen J."/>
            <person name="Gungor B."/>
            <person name="Hartog M."/>
            <person name="Hontelez J."/>
            <person name="Verver J."/>
            <person name="Yang W.-C."/>
            <person name="Schijlen E."/>
            <person name="Repin R."/>
            <person name="Schilthuizen M."/>
            <person name="Schranz E."/>
            <person name="Heidstra R."/>
            <person name="Miyata K."/>
            <person name="Fedorova E."/>
            <person name="Kohlen W."/>
            <person name="Bisseling T."/>
            <person name="Smit S."/>
            <person name="Geurts R."/>
        </authorList>
    </citation>
    <scope>NUCLEOTIDE SEQUENCE [LARGE SCALE GENOMIC DNA]</scope>
    <source>
        <strain evidence="7">cv. WU1-14</strain>
    </source>
</reference>
<feature type="region of interest" description="Disordered" evidence="4">
    <location>
        <begin position="1"/>
        <end position="42"/>
    </location>
</feature>
<dbReference type="Proteomes" id="UP000237105">
    <property type="component" value="Unassembled WGS sequence"/>
</dbReference>
<evidence type="ECO:0000313" key="7">
    <source>
        <dbReference type="Proteomes" id="UP000237105"/>
    </source>
</evidence>
<feature type="domain" description="Fe2OG dioxygenase" evidence="5">
    <location>
        <begin position="205"/>
        <end position="307"/>
    </location>
</feature>
<dbReference type="InterPro" id="IPR026992">
    <property type="entry name" value="DIOX_N"/>
</dbReference>
<comment type="caution">
    <text evidence="6">The sequence shown here is derived from an EMBL/GenBank/DDBJ whole genome shotgun (WGS) entry which is preliminary data.</text>
</comment>
<evidence type="ECO:0000256" key="3">
    <source>
        <dbReference type="RuleBase" id="RU003682"/>
    </source>
</evidence>
<gene>
    <name evidence="6" type="ORF">PanWU01x14_172640</name>
</gene>
<dbReference type="PANTHER" id="PTHR47990">
    <property type="entry name" value="2-OXOGLUTARATE (2OG) AND FE(II)-DEPENDENT OXYGENASE SUPERFAMILY PROTEIN-RELATED"/>
    <property type="match status" value="1"/>
</dbReference>
<evidence type="ECO:0000256" key="2">
    <source>
        <dbReference type="ARBA" id="ARBA00023004"/>
    </source>
</evidence>
<proteinExistence type="inferred from homology"/>
<keyword evidence="3" id="KW-0560">Oxidoreductase</keyword>
<dbReference type="Gene3D" id="2.60.120.330">
    <property type="entry name" value="B-lactam Antibiotic, Isopenicillin N Synthase, Chain"/>
    <property type="match status" value="1"/>
</dbReference>
<feature type="compositionally biased region" description="Low complexity" evidence="4">
    <location>
        <begin position="1"/>
        <end position="12"/>
    </location>
</feature>
<protein>
    <submittedName>
        <fullName evidence="6">Isopenicillin N synthase</fullName>
    </submittedName>
</protein>
<evidence type="ECO:0000256" key="4">
    <source>
        <dbReference type="SAM" id="MobiDB-lite"/>
    </source>
</evidence>
<name>A0A2P5C972_PARAD</name>
<dbReference type="EMBL" id="JXTB01000158">
    <property type="protein sequence ID" value="PON57544.1"/>
    <property type="molecule type" value="Genomic_DNA"/>
</dbReference>
<keyword evidence="7" id="KW-1185">Reference proteome</keyword>
<dbReference type="GO" id="GO:0016491">
    <property type="term" value="F:oxidoreductase activity"/>
    <property type="evidence" value="ECO:0007669"/>
    <property type="project" value="UniProtKB-KW"/>
</dbReference>
<dbReference type="InterPro" id="IPR027443">
    <property type="entry name" value="IPNS-like_sf"/>
</dbReference>
<evidence type="ECO:0000256" key="1">
    <source>
        <dbReference type="ARBA" id="ARBA00022723"/>
    </source>
</evidence>
<dbReference type="AlphaFoldDB" id="A0A2P5C972"/>
<evidence type="ECO:0000313" key="6">
    <source>
        <dbReference type="EMBL" id="PON57544.1"/>
    </source>
</evidence>
<dbReference type="InterPro" id="IPR005123">
    <property type="entry name" value="Oxoglu/Fe-dep_dioxygenase_dom"/>
</dbReference>
<feature type="compositionally biased region" description="Acidic residues" evidence="4">
    <location>
        <begin position="32"/>
        <end position="41"/>
    </location>
</feature>
<dbReference type="OrthoDB" id="288590at2759"/>
<dbReference type="InterPro" id="IPR050231">
    <property type="entry name" value="Iron_ascorbate_oxido_reductase"/>
</dbReference>
<keyword evidence="2 3" id="KW-0408">Iron</keyword>
<dbReference type="Pfam" id="PF14226">
    <property type="entry name" value="DIOX_N"/>
    <property type="match status" value="1"/>
</dbReference>
<evidence type="ECO:0000259" key="5">
    <source>
        <dbReference type="PROSITE" id="PS51471"/>
    </source>
</evidence>
<dbReference type="PROSITE" id="PS51471">
    <property type="entry name" value="FE2OG_OXY"/>
    <property type="match status" value="1"/>
</dbReference>
<sequence>MSLMSSLEDSSSYPPPFRQVSQLVRQPRVDSAESEQLDSGEDPIPVLDFQGLINQVVHSKDNINKLGEACKDWGLFRLVNHGVPPTLLSQLQDHAKQLFSLPFESKQALFTTPLSYFWGTPALTPSGTALSIKGTQNTNWVEGLNVPLSQLSQVQAQDHPTLNSFRILLEEYGKHLGRLSRSIFQSMAKNLNLDTVESESNLSEPTGFIRVYRYPPYSESDEDNPAWGMDLHTDSSVVSILSQDRVGGLQVLKDDQWFTVKPISNTLIVNLGDMMQAISNDEYKSVKHRVKVNKYRERVSICYFVFPGEGSVVRSSKYKPFTYGDFQKQVQQDVKVLGYKVGLERFKLNPSNNTTESC</sequence>
<dbReference type="SUPFAM" id="SSF51197">
    <property type="entry name" value="Clavaminate synthase-like"/>
    <property type="match status" value="1"/>
</dbReference>
<comment type="similarity">
    <text evidence="3">Belongs to the iron/ascorbate-dependent oxidoreductase family.</text>
</comment>
<keyword evidence="1 3" id="KW-0479">Metal-binding</keyword>
<dbReference type="PRINTS" id="PR00682">
    <property type="entry name" value="IPNSYNTHASE"/>
</dbReference>
<organism evidence="6 7">
    <name type="scientific">Parasponia andersonii</name>
    <name type="common">Sponia andersonii</name>
    <dbReference type="NCBI Taxonomy" id="3476"/>
    <lineage>
        <taxon>Eukaryota</taxon>
        <taxon>Viridiplantae</taxon>
        <taxon>Streptophyta</taxon>
        <taxon>Embryophyta</taxon>
        <taxon>Tracheophyta</taxon>
        <taxon>Spermatophyta</taxon>
        <taxon>Magnoliopsida</taxon>
        <taxon>eudicotyledons</taxon>
        <taxon>Gunneridae</taxon>
        <taxon>Pentapetalae</taxon>
        <taxon>rosids</taxon>
        <taxon>fabids</taxon>
        <taxon>Rosales</taxon>
        <taxon>Cannabaceae</taxon>
        <taxon>Parasponia</taxon>
    </lineage>
</organism>